<dbReference type="Proteomes" id="UP000289738">
    <property type="component" value="Chromosome A07"/>
</dbReference>
<reference evidence="2 3" key="1">
    <citation type="submission" date="2019-01" db="EMBL/GenBank/DDBJ databases">
        <title>Sequencing of cultivated peanut Arachis hypogaea provides insights into genome evolution and oil improvement.</title>
        <authorList>
            <person name="Chen X."/>
        </authorList>
    </citation>
    <scope>NUCLEOTIDE SEQUENCE [LARGE SCALE GENOMIC DNA]</scope>
    <source>
        <strain evidence="3">cv. Fuhuasheng</strain>
        <tissue evidence="2">Leaves</tissue>
    </source>
</reference>
<dbReference type="EMBL" id="SDMP01000007">
    <property type="protein sequence ID" value="RYR48756.1"/>
    <property type="molecule type" value="Genomic_DNA"/>
</dbReference>
<evidence type="ECO:0000313" key="2">
    <source>
        <dbReference type="EMBL" id="RYR48756.1"/>
    </source>
</evidence>
<keyword evidence="1" id="KW-1133">Transmembrane helix</keyword>
<proteinExistence type="predicted"/>
<gene>
    <name evidence="2" type="ORF">Ahy_A07g034831</name>
</gene>
<sequence>MFLIMYLGDELSWCQWHILIHKIRLLDLTLLSHKQKYHLWFGPKYNNLINVDIINSHHINLAFLLLKQMTRRPKCSLHHVIIGGLMWQTYIMVYVLNILDQQSFIALEFFLFRLVYVSNIFFGKSPYP</sequence>
<evidence type="ECO:0000256" key="1">
    <source>
        <dbReference type="SAM" id="Phobius"/>
    </source>
</evidence>
<comment type="caution">
    <text evidence="2">The sequence shown here is derived from an EMBL/GenBank/DDBJ whole genome shotgun (WGS) entry which is preliminary data.</text>
</comment>
<keyword evidence="1" id="KW-0812">Transmembrane</keyword>
<dbReference type="AlphaFoldDB" id="A0A445CCS6"/>
<name>A0A445CCS6_ARAHY</name>
<keyword evidence="3" id="KW-1185">Reference proteome</keyword>
<accession>A0A445CCS6</accession>
<protein>
    <submittedName>
        <fullName evidence="2">Uncharacterized protein</fullName>
    </submittedName>
</protein>
<feature type="transmembrane region" description="Helical" evidence="1">
    <location>
        <begin position="77"/>
        <end position="96"/>
    </location>
</feature>
<evidence type="ECO:0000313" key="3">
    <source>
        <dbReference type="Proteomes" id="UP000289738"/>
    </source>
</evidence>
<feature type="transmembrane region" description="Helical" evidence="1">
    <location>
        <begin position="102"/>
        <end position="122"/>
    </location>
</feature>
<organism evidence="2 3">
    <name type="scientific">Arachis hypogaea</name>
    <name type="common">Peanut</name>
    <dbReference type="NCBI Taxonomy" id="3818"/>
    <lineage>
        <taxon>Eukaryota</taxon>
        <taxon>Viridiplantae</taxon>
        <taxon>Streptophyta</taxon>
        <taxon>Embryophyta</taxon>
        <taxon>Tracheophyta</taxon>
        <taxon>Spermatophyta</taxon>
        <taxon>Magnoliopsida</taxon>
        <taxon>eudicotyledons</taxon>
        <taxon>Gunneridae</taxon>
        <taxon>Pentapetalae</taxon>
        <taxon>rosids</taxon>
        <taxon>fabids</taxon>
        <taxon>Fabales</taxon>
        <taxon>Fabaceae</taxon>
        <taxon>Papilionoideae</taxon>
        <taxon>50 kb inversion clade</taxon>
        <taxon>dalbergioids sensu lato</taxon>
        <taxon>Dalbergieae</taxon>
        <taxon>Pterocarpus clade</taxon>
        <taxon>Arachis</taxon>
    </lineage>
</organism>
<keyword evidence="1" id="KW-0472">Membrane</keyword>